<accession>A0AAN9L6Y1</accession>
<organism evidence="1 2">
    <name type="scientific">Canavalia gladiata</name>
    <name type="common">Sword bean</name>
    <name type="synonym">Dolichos gladiatus</name>
    <dbReference type="NCBI Taxonomy" id="3824"/>
    <lineage>
        <taxon>Eukaryota</taxon>
        <taxon>Viridiplantae</taxon>
        <taxon>Streptophyta</taxon>
        <taxon>Embryophyta</taxon>
        <taxon>Tracheophyta</taxon>
        <taxon>Spermatophyta</taxon>
        <taxon>Magnoliopsida</taxon>
        <taxon>eudicotyledons</taxon>
        <taxon>Gunneridae</taxon>
        <taxon>Pentapetalae</taxon>
        <taxon>rosids</taxon>
        <taxon>fabids</taxon>
        <taxon>Fabales</taxon>
        <taxon>Fabaceae</taxon>
        <taxon>Papilionoideae</taxon>
        <taxon>50 kb inversion clade</taxon>
        <taxon>NPAAA clade</taxon>
        <taxon>indigoferoid/millettioid clade</taxon>
        <taxon>Phaseoleae</taxon>
        <taxon>Canavalia</taxon>
    </lineage>
</organism>
<dbReference type="EMBL" id="JAYMYQ010000005">
    <property type="protein sequence ID" value="KAK7327893.1"/>
    <property type="molecule type" value="Genomic_DNA"/>
</dbReference>
<name>A0AAN9L6Y1_CANGL</name>
<sequence>MDTLLISVAFELIIGLCRHWCSVFKSYSSDIISLDQTASSKDDPRVIVFPEELPFLQEHISDFRDSIVNKQRCNL</sequence>
<evidence type="ECO:0000313" key="1">
    <source>
        <dbReference type="EMBL" id="KAK7327893.1"/>
    </source>
</evidence>
<protein>
    <submittedName>
        <fullName evidence="1">Uncharacterized protein</fullName>
    </submittedName>
</protein>
<evidence type="ECO:0000313" key="2">
    <source>
        <dbReference type="Proteomes" id="UP001367508"/>
    </source>
</evidence>
<reference evidence="1 2" key="1">
    <citation type="submission" date="2024-01" db="EMBL/GenBank/DDBJ databases">
        <title>The genomes of 5 underutilized Papilionoideae crops provide insights into root nodulation and disease resistanc.</title>
        <authorList>
            <person name="Jiang F."/>
        </authorList>
    </citation>
    <scope>NUCLEOTIDE SEQUENCE [LARGE SCALE GENOMIC DNA]</scope>
    <source>
        <strain evidence="1">LVBAO_FW01</strain>
        <tissue evidence="1">Leaves</tissue>
    </source>
</reference>
<keyword evidence="2" id="KW-1185">Reference proteome</keyword>
<comment type="caution">
    <text evidence="1">The sequence shown here is derived from an EMBL/GenBank/DDBJ whole genome shotgun (WGS) entry which is preliminary data.</text>
</comment>
<gene>
    <name evidence="1" type="ORF">VNO77_21986</name>
</gene>
<proteinExistence type="predicted"/>
<dbReference type="Proteomes" id="UP001367508">
    <property type="component" value="Unassembled WGS sequence"/>
</dbReference>
<dbReference type="AlphaFoldDB" id="A0AAN9L6Y1"/>